<dbReference type="InterPro" id="IPR029056">
    <property type="entry name" value="Ribokinase-like"/>
</dbReference>
<dbReference type="EMBL" id="VRMG01000008">
    <property type="protein sequence ID" value="TXN29727.1"/>
    <property type="molecule type" value="Genomic_DNA"/>
</dbReference>
<dbReference type="GO" id="GO:0016301">
    <property type="term" value="F:kinase activity"/>
    <property type="evidence" value="ECO:0007669"/>
    <property type="project" value="UniProtKB-KW"/>
</dbReference>
<dbReference type="Gene3D" id="3.40.1190.20">
    <property type="match status" value="1"/>
</dbReference>
<evidence type="ECO:0000256" key="3">
    <source>
        <dbReference type="ARBA" id="ARBA00022741"/>
    </source>
</evidence>
<dbReference type="AlphaFoldDB" id="A0A5C8UQK7"/>
<dbReference type="PANTHER" id="PTHR43085">
    <property type="entry name" value="HEXOKINASE FAMILY MEMBER"/>
    <property type="match status" value="1"/>
</dbReference>
<dbReference type="SUPFAM" id="SSF53613">
    <property type="entry name" value="Ribokinase-like"/>
    <property type="match status" value="1"/>
</dbReference>
<feature type="region of interest" description="Disordered" evidence="6">
    <location>
        <begin position="301"/>
        <end position="324"/>
    </location>
</feature>
<evidence type="ECO:0000313" key="9">
    <source>
        <dbReference type="Proteomes" id="UP000321379"/>
    </source>
</evidence>
<keyword evidence="4 8" id="KW-0418">Kinase</keyword>
<keyword evidence="9" id="KW-1185">Reference proteome</keyword>
<keyword evidence="2" id="KW-0808">Transferase</keyword>
<evidence type="ECO:0000313" key="8">
    <source>
        <dbReference type="EMBL" id="TXN29727.1"/>
    </source>
</evidence>
<evidence type="ECO:0000256" key="4">
    <source>
        <dbReference type="ARBA" id="ARBA00022777"/>
    </source>
</evidence>
<evidence type="ECO:0000256" key="2">
    <source>
        <dbReference type="ARBA" id="ARBA00022679"/>
    </source>
</evidence>
<dbReference type="InterPro" id="IPR050306">
    <property type="entry name" value="PfkB_Carbo_kinase"/>
</dbReference>
<evidence type="ECO:0000256" key="6">
    <source>
        <dbReference type="SAM" id="MobiDB-lite"/>
    </source>
</evidence>
<organism evidence="8 9">
    <name type="scientific">Lacisediminihabitans profunda</name>
    <dbReference type="NCBI Taxonomy" id="2594790"/>
    <lineage>
        <taxon>Bacteria</taxon>
        <taxon>Bacillati</taxon>
        <taxon>Actinomycetota</taxon>
        <taxon>Actinomycetes</taxon>
        <taxon>Micrococcales</taxon>
        <taxon>Microbacteriaceae</taxon>
        <taxon>Lacisediminihabitans</taxon>
    </lineage>
</organism>
<dbReference type="RefSeq" id="WP_147783771.1">
    <property type="nucleotide sequence ID" value="NZ_VRMG01000008.1"/>
</dbReference>
<dbReference type="PANTHER" id="PTHR43085:SF1">
    <property type="entry name" value="PSEUDOURIDINE KINASE-RELATED"/>
    <property type="match status" value="1"/>
</dbReference>
<keyword evidence="5" id="KW-0067">ATP-binding</keyword>
<comment type="similarity">
    <text evidence="1">Belongs to the carbohydrate kinase PfkB family.</text>
</comment>
<dbReference type="InterPro" id="IPR011611">
    <property type="entry name" value="PfkB_dom"/>
</dbReference>
<reference evidence="8 9" key="1">
    <citation type="submission" date="2019-08" db="EMBL/GenBank/DDBJ databases">
        <title>Bacterial whole genome sequence for Glaciihabitans sp. CHu50b-6-2.</title>
        <authorList>
            <person name="Jin L."/>
        </authorList>
    </citation>
    <scope>NUCLEOTIDE SEQUENCE [LARGE SCALE GENOMIC DNA]</scope>
    <source>
        <strain evidence="8 9">CHu50b-6-2</strain>
    </source>
</reference>
<dbReference type="Proteomes" id="UP000321379">
    <property type="component" value="Unassembled WGS sequence"/>
</dbReference>
<name>A0A5C8UQK7_9MICO</name>
<dbReference type="InterPro" id="IPR002173">
    <property type="entry name" value="Carboh/pur_kinase_PfkB_CS"/>
</dbReference>
<evidence type="ECO:0000256" key="1">
    <source>
        <dbReference type="ARBA" id="ARBA00010688"/>
    </source>
</evidence>
<evidence type="ECO:0000256" key="5">
    <source>
        <dbReference type="ARBA" id="ARBA00022840"/>
    </source>
</evidence>
<comment type="caution">
    <text evidence="8">The sequence shown here is derived from an EMBL/GenBank/DDBJ whole genome shotgun (WGS) entry which is preliminary data.</text>
</comment>
<accession>A0A5C8UQK7</accession>
<protein>
    <submittedName>
        <fullName evidence="8">Carbohydrate kinase</fullName>
    </submittedName>
</protein>
<proteinExistence type="inferred from homology"/>
<evidence type="ECO:0000259" key="7">
    <source>
        <dbReference type="Pfam" id="PF00294"/>
    </source>
</evidence>
<dbReference type="GO" id="GO:0005524">
    <property type="term" value="F:ATP binding"/>
    <property type="evidence" value="ECO:0007669"/>
    <property type="project" value="UniProtKB-KW"/>
</dbReference>
<sequence>MTEMPRAVCVIGEALIDIVRTSDATTELPGGSPANVAYGLGLLGVDTTFLTHLGDDERGRLIAEHLAGVRLAAGSQSAARTSTAAATIGATGAASYVFDLDWSLPADASTPPARVLHTGSIASFLAPGADTVRSLLKAAEAGTIVTYDPNIRPSIIGSRDDNIGRFEAMASLASVVKLSDEDAAWLYPHLTVDEVLPQVLALGPRLAIVTLGGDGSILATRELRVQVPSARVTVVDTIGAGDTYMASLVYSLLDIDPTAVSEAELLGMGRRAAAAAGITVSRAGADLPTLAEVEAALEALAESETELETDPETETAPEPEADQP</sequence>
<dbReference type="Pfam" id="PF00294">
    <property type="entry name" value="PfkB"/>
    <property type="match status" value="1"/>
</dbReference>
<gene>
    <name evidence="8" type="ORF">FVP33_11270</name>
</gene>
<dbReference type="PROSITE" id="PS00583">
    <property type="entry name" value="PFKB_KINASES_1"/>
    <property type="match status" value="1"/>
</dbReference>
<feature type="domain" description="Carbohydrate kinase PfkB" evidence="7">
    <location>
        <begin position="8"/>
        <end position="288"/>
    </location>
</feature>
<keyword evidence="3" id="KW-0547">Nucleotide-binding</keyword>